<proteinExistence type="predicted"/>
<name>A0A250XK53_9CHLO</name>
<sequence length="207" mass="21972">MNMLCIGGGSTIFVSDGLVSCAGVVIDLTGHLRAELLDGLLPMSVINIPDIASQVSSNLSFEQLSSFVNYSNLGSVPWSALSSAVNYSNLGPPPVDSNLTLNFDQIIGSPTWSQLQTIVTYQNLGTPPWTPGLQSELLSNLGAISGSLSALSFSNADLTGLTVPWSSVSGAMTYSNLAPRLLGEILERLKRIERVLGINVWVDQWGC</sequence>
<protein>
    <submittedName>
        <fullName evidence="1">Uncharacterized protein</fullName>
    </submittedName>
</protein>
<keyword evidence="2" id="KW-1185">Reference proteome</keyword>
<reference evidence="1 2" key="1">
    <citation type="submission" date="2017-08" db="EMBL/GenBank/DDBJ databases">
        <title>Acidophilic green algal genome provides insights into adaptation to an acidic environment.</title>
        <authorList>
            <person name="Hirooka S."/>
            <person name="Hirose Y."/>
            <person name="Kanesaki Y."/>
            <person name="Higuchi S."/>
            <person name="Fujiwara T."/>
            <person name="Onuma R."/>
            <person name="Era A."/>
            <person name="Ohbayashi R."/>
            <person name="Uzuka A."/>
            <person name="Nozaki H."/>
            <person name="Yoshikawa H."/>
            <person name="Miyagishima S.Y."/>
        </authorList>
    </citation>
    <scope>NUCLEOTIDE SEQUENCE [LARGE SCALE GENOMIC DNA]</scope>
    <source>
        <strain evidence="1 2">NIES-2499</strain>
    </source>
</reference>
<evidence type="ECO:0000313" key="2">
    <source>
        <dbReference type="Proteomes" id="UP000232323"/>
    </source>
</evidence>
<accession>A0A250XK53</accession>
<gene>
    <name evidence="1" type="ORF">CEUSTIGMA_g10735.t1</name>
</gene>
<dbReference type="EMBL" id="BEGY01000096">
    <property type="protein sequence ID" value="GAX83309.1"/>
    <property type="molecule type" value="Genomic_DNA"/>
</dbReference>
<evidence type="ECO:0000313" key="1">
    <source>
        <dbReference type="EMBL" id="GAX83309.1"/>
    </source>
</evidence>
<organism evidence="1 2">
    <name type="scientific">Chlamydomonas eustigma</name>
    <dbReference type="NCBI Taxonomy" id="1157962"/>
    <lineage>
        <taxon>Eukaryota</taxon>
        <taxon>Viridiplantae</taxon>
        <taxon>Chlorophyta</taxon>
        <taxon>core chlorophytes</taxon>
        <taxon>Chlorophyceae</taxon>
        <taxon>CS clade</taxon>
        <taxon>Chlamydomonadales</taxon>
        <taxon>Chlamydomonadaceae</taxon>
        <taxon>Chlamydomonas</taxon>
    </lineage>
</organism>
<comment type="caution">
    <text evidence="1">The sequence shown here is derived from an EMBL/GenBank/DDBJ whole genome shotgun (WGS) entry which is preliminary data.</text>
</comment>
<dbReference type="Proteomes" id="UP000232323">
    <property type="component" value="Unassembled WGS sequence"/>
</dbReference>
<dbReference type="AlphaFoldDB" id="A0A250XK53"/>